<feature type="transmembrane region" description="Helical" evidence="6">
    <location>
        <begin position="130"/>
        <end position="149"/>
    </location>
</feature>
<dbReference type="InterPro" id="IPR007919">
    <property type="entry name" value="UPF0220"/>
</dbReference>
<proteinExistence type="inferred from homology"/>
<dbReference type="AlphaFoldDB" id="A0A6G1S775"/>
<evidence type="ECO:0000256" key="4">
    <source>
        <dbReference type="ARBA" id="ARBA00022989"/>
    </source>
</evidence>
<evidence type="ECO:0000256" key="1">
    <source>
        <dbReference type="ARBA" id="ARBA00004141"/>
    </source>
</evidence>
<accession>A0A6G1S775</accession>
<name>A0A6G1S775_9ACAR</name>
<protein>
    <submittedName>
        <fullName evidence="7">Transmembrane protein 50A</fullName>
    </submittedName>
</protein>
<dbReference type="EMBL" id="GGYP01001300">
    <property type="protein sequence ID" value="MDE46071.1"/>
    <property type="molecule type" value="Transcribed_RNA"/>
</dbReference>
<evidence type="ECO:0000256" key="2">
    <source>
        <dbReference type="ARBA" id="ARBA00005335"/>
    </source>
</evidence>
<feature type="transmembrane region" description="Helical" evidence="6">
    <location>
        <begin position="56"/>
        <end position="77"/>
    </location>
</feature>
<keyword evidence="4 6" id="KW-1133">Transmembrane helix</keyword>
<keyword evidence="3 6" id="KW-0812">Transmembrane</keyword>
<comment type="similarity">
    <text evidence="2">Belongs to the UPF0220 family.</text>
</comment>
<organism evidence="7">
    <name type="scientific">Aceria tosichella</name>
    <name type="common">wheat curl mite</name>
    <dbReference type="NCBI Taxonomy" id="561515"/>
    <lineage>
        <taxon>Eukaryota</taxon>
        <taxon>Metazoa</taxon>
        <taxon>Ecdysozoa</taxon>
        <taxon>Arthropoda</taxon>
        <taxon>Chelicerata</taxon>
        <taxon>Arachnida</taxon>
        <taxon>Acari</taxon>
        <taxon>Acariformes</taxon>
        <taxon>Trombidiformes</taxon>
        <taxon>Prostigmata</taxon>
        <taxon>Eupodina</taxon>
        <taxon>Eriophyoidea</taxon>
        <taxon>Eriophyidae</taxon>
        <taxon>Eriophyinae</taxon>
        <taxon>Aceriini</taxon>
        <taxon>Aceria</taxon>
    </lineage>
</organism>
<evidence type="ECO:0000313" key="7">
    <source>
        <dbReference type="EMBL" id="MDE46071.1"/>
    </source>
</evidence>
<evidence type="ECO:0000256" key="3">
    <source>
        <dbReference type="ARBA" id="ARBA00022692"/>
    </source>
</evidence>
<feature type="transmembrane region" description="Helical" evidence="6">
    <location>
        <begin position="26"/>
        <end position="44"/>
    </location>
</feature>
<evidence type="ECO:0000256" key="6">
    <source>
        <dbReference type="SAM" id="Phobius"/>
    </source>
</evidence>
<dbReference type="GO" id="GO:0016020">
    <property type="term" value="C:membrane"/>
    <property type="evidence" value="ECO:0007669"/>
    <property type="project" value="UniProtKB-SubCell"/>
</dbReference>
<keyword evidence="5 6" id="KW-0472">Membrane</keyword>
<gene>
    <name evidence="7" type="primary">TMEM50A</name>
    <name evidence="7" type="ORF">g.10659</name>
</gene>
<dbReference type="Pfam" id="PF05255">
    <property type="entry name" value="UPF0220"/>
    <property type="match status" value="1"/>
</dbReference>
<reference evidence="7" key="1">
    <citation type="submission" date="2018-10" db="EMBL/GenBank/DDBJ databases">
        <title>Transcriptome assembly of Aceria tosichella (Wheat curl mite) Type 2.</title>
        <authorList>
            <person name="Scully E.D."/>
            <person name="Geib S.M."/>
            <person name="Palmer N.A."/>
            <person name="Gupta A.K."/>
            <person name="Sarath G."/>
            <person name="Tatineni S."/>
        </authorList>
    </citation>
    <scope>NUCLEOTIDE SEQUENCE</scope>
    <source>
        <strain evidence="7">LincolnNE</strain>
    </source>
</reference>
<sequence length="157" mass="17369">MEFVNAGITSLQRHVRESLDISEKRNIIASMAAGIFFFSGWWIIIDVGARYTSQDFHGAFYLFGIFGTLSFIIVNSISNSQLRDEGFDTVNPRAAKACLLVGFILGFSALTGSVWVLISEYASSKHTNAYPGVALLLQNILIFLGSLIFKFGRTEDQ</sequence>
<comment type="subcellular location">
    <subcellularLocation>
        <location evidence="1">Membrane</location>
        <topology evidence="1">Multi-pass membrane protein</topology>
    </subcellularLocation>
</comment>
<feature type="transmembrane region" description="Helical" evidence="6">
    <location>
        <begin position="97"/>
        <end position="118"/>
    </location>
</feature>
<evidence type="ECO:0000256" key="5">
    <source>
        <dbReference type="ARBA" id="ARBA00023136"/>
    </source>
</evidence>
<dbReference type="PANTHER" id="PTHR13180">
    <property type="entry name" value="SMALL MEMBRANE PROTEIN-RELATED"/>
    <property type="match status" value="1"/>
</dbReference>